<evidence type="ECO:0000256" key="4">
    <source>
        <dbReference type="ARBA" id="ARBA00022833"/>
    </source>
</evidence>
<evidence type="ECO:0000259" key="8">
    <source>
        <dbReference type="Pfam" id="PF07282"/>
    </source>
</evidence>
<dbReference type="InterPro" id="IPR001959">
    <property type="entry name" value="Transposase"/>
</dbReference>
<dbReference type="GO" id="GO:0006310">
    <property type="term" value="P:DNA recombination"/>
    <property type="evidence" value="ECO:0007669"/>
    <property type="project" value="UniProtKB-KW"/>
</dbReference>
<evidence type="ECO:0000256" key="5">
    <source>
        <dbReference type="ARBA" id="ARBA00023125"/>
    </source>
</evidence>
<organism evidence="10 11">
    <name type="scientific">Paenibacillus ginsengarvi</name>
    <dbReference type="NCBI Taxonomy" id="400777"/>
    <lineage>
        <taxon>Bacteria</taxon>
        <taxon>Bacillati</taxon>
        <taxon>Bacillota</taxon>
        <taxon>Bacilli</taxon>
        <taxon>Bacillales</taxon>
        <taxon>Paenibacillaceae</taxon>
        <taxon>Paenibacillus</taxon>
    </lineage>
</organism>
<gene>
    <name evidence="10" type="ORF">D7M11_04695</name>
</gene>
<evidence type="ECO:0000256" key="6">
    <source>
        <dbReference type="ARBA" id="ARBA00023172"/>
    </source>
</evidence>
<evidence type="ECO:0000256" key="1">
    <source>
        <dbReference type="ARBA" id="ARBA00008761"/>
    </source>
</evidence>
<dbReference type="Pfam" id="PF07282">
    <property type="entry name" value="Cas12f1-like_TNB"/>
    <property type="match status" value="1"/>
</dbReference>
<evidence type="ECO:0000256" key="3">
    <source>
        <dbReference type="ARBA" id="ARBA00022723"/>
    </source>
</evidence>
<dbReference type="InterPro" id="IPR021027">
    <property type="entry name" value="Transposase_put_HTH"/>
</dbReference>
<evidence type="ECO:0000313" key="10">
    <source>
        <dbReference type="EMBL" id="RKN86313.1"/>
    </source>
</evidence>
<accession>A0A3B0CLP8</accession>
<dbReference type="Pfam" id="PF01385">
    <property type="entry name" value="OrfB_IS605"/>
    <property type="match status" value="1"/>
</dbReference>
<keyword evidence="11" id="KW-1185">Reference proteome</keyword>
<keyword evidence="3" id="KW-0479">Metal-binding</keyword>
<comment type="caution">
    <text evidence="10">The sequence shown here is derived from an EMBL/GenBank/DDBJ whole genome shotgun (WGS) entry which is preliminary data.</text>
</comment>
<dbReference type="GO" id="GO:0003677">
    <property type="term" value="F:DNA binding"/>
    <property type="evidence" value="ECO:0007669"/>
    <property type="project" value="UniProtKB-KW"/>
</dbReference>
<dbReference type="OrthoDB" id="56768at2"/>
<protein>
    <submittedName>
        <fullName evidence="10">Transposase</fullName>
    </submittedName>
</protein>
<feature type="domain" description="Transposase putative helix-turn-helix" evidence="9">
    <location>
        <begin position="1"/>
        <end position="38"/>
    </location>
</feature>
<dbReference type="InterPro" id="IPR010095">
    <property type="entry name" value="Cas12f1-like_TNB"/>
</dbReference>
<dbReference type="GO" id="GO:0032196">
    <property type="term" value="P:transposition"/>
    <property type="evidence" value="ECO:0007669"/>
    <property type="project" value="UniProtKB-KW"/>
</dbReference>
<keyword evidence="5" id="KW-0238">DNA-binding</keyword>
<feature type="domain" description="Cas12f1-like TNB" evidence="8">
    <location>
        <begin position="300"/>
        <end position="364"/>
    </location>
</feature>
<dbReference type="AlphaFoldDB" id="A0A3B0CLP8"/>
<dbReference type="Proteomes" id="UP000282311">
    <property type="component" value="Unassembled WGS sequence"/>
</dbReference>
<evidence type="ECO:0000259" key="7">
    <source>
        <dbReference type="Pfam" id="PF01385"/>
    </source>
</evidence>
<evidence type="ECO:0000259" key="9">
    <source>
        <dbReference type="Pfam" id="PF12323"/>
    </source>
</evidence>
<name>A0A3B0CLP8_9BACL</name>
<feature type="domain" description="Probable transposase IS891/IS1136/IS1341" evidence="7">
    <location>
        <begin position="173"/>
        <end position="285"/>
    </location>
</feature>
<keyword evidence="6" id="KW-0233">DNA recombination</keyword>
<evidence type="ECO:0000256" key="2">
    <source>
        <dbReference type="ARBA" id="ARBA00022578"/>
    </source>
</evidence>
<dbReference type="GO" id="GO:0046872">
    <property type="term" value="F:metal ion binding"/>
    <property type="evidence" value="ECO:0007669"/>
    <property type="project" value="UniProtKB-KW"/>
</dbReference>
<keyword evidence="2" id="KW-0815">Transposition</keyword>
<dbReference type="EMBL" id="RBAH01000002">
    <property type="protein sequence ID" value="RKN86313.1"/>
    <property type="molecule type" value="Genomic_DNA"/>
</dbReference>
<dbReference type="Pfam" id="PF12323">
    <property type="entry name" value="HTH_OrfB_IS605"/>
    <property type="match status" value="1"/>
</dbReference>
<dbReference type="NCBIfam" id="NF040570">
    <property type="entry name" value="guided_TnpB"/>
    <property type="match status" value="1"/>
</dbReference>
<evidence type="ECO:0000313" key="11">
    <source>
        <dbReference type="Proteomes" id="UP000282311"/>
    </source>
</evidence>
<keyword evidence="4" id="KW-0862">Zinc</keyword>
<sequence length="375" mass="43657">MNKAYRFRIYPTSEQETMIRKTFGCVRFLYNQMLAERKTPSEWDQTDAERPKRQKFRTPAAFKTEFPWLREVDSLALCNAELNLKSAFRHFFRDKRTGYPKFKSRKNPVQSYTTNNQKGTIRLEAGGKHVRIPKLGEIRIKLHRHIPESHTIKSATISRSSSGKYHISILTHYETEEKPIFPHSDKVLGLDYSSKSLYIDHTNTSADYPKYLRKMEIRLRKEQRVLSRRKTGGSNWHKQKLRIARLHEKVANQRKDFLHKVSKQLAETWEAIVVEDLNMKAMSQSLSLGKATMDNGNGLFRTFLGYKLADRGKRLVRIDKWFPSSKRCGACNKINKLLTLKERVWVCEGCGRIHLRDANAAGNIRAEGLRMLGLT</sequence>
<comment type="similarity">
    <text evidence="1">In the C-terminal section; belongs to the transposase 35 family.</text>
</comment>
<proteinExistence type="inferred from homology"/>
<dbReference type="RefSeq" id="WP_120746004.1">
    <property type="nucleotide sequence ID" value="NZ_RBAH01000002.1"/>
</dbReference>
<reference evidence="10 11" key="1">
    <citation type="journal article" date="2007" name="Int. J. Syst. Evol. Microbiol.">
        <title>Paenibacillus ginsengarvi sp. nov., isolated from soil from ginseng cultivation.</title>
        <authorList>
            <person name="Yoon M.H."/>
            <person name="Ten L.N."/>
            <person name="Im W.T."/>
        </authorList>
    </citation>
    <scope>NUCLEOTIDE SEQUENCE [LARGE SCALE GENOMIC DNA]</scope>
    <source>
        <strain evidence="10 11">KCTC 13059</strain>
    </source>
</reference>